<accession>A0A1F6EFQ7</accession>
<evidence type="ECO:0000313" key="1">
    <source>
        <dbReference type="EMBL" id="OGG72491.1"/>
    </source>
</evidence>
<protein>
    <submittedName>
        <fullName evidence="1">Uncharacterized protein</fullName>
    </submittedName>
</protein>
<proteinExistence type="predicted"/>
<name>A0A1F6EFQ7_9BACT</name>
<dbReference type="Proteomes" id="UP000177306">
    <property type="component" value="Unassembled WGS sequence"/>
</dbReference>
<reference evidence="1 2" key="1">
    <citation type="journal article" date="2016" name="Nat. Commun.">
        <title>Thousands of microbial genomes shed light on interconnected biogeochemical processes in an aquifer system.</title>
        <authorList>
            <person name="Anantharaman K."/>
            <person name="Brown C.T."/>
            <person name="Hug L.A."/>
            <person name="Sharon I."/>
            <person name="Castelle C.J."/>
            <person name="Probst A.J."/>
            <person name="Thomas B.C."/>
            <person name="Singh A."/>
            <person name="Wilkins M.J."/>
            <person name="Karaoz U."/>
            <person name="Brodie E.L."/>
            <person name="Williams K.H."/>
            <person name="Hubbard S.S."/>
            <person name="Banfield J.F."/>
        </authorList>
    </citation>
    <scope>NUCLEOTIDE SEQUENCE [LARGE SCALE GENOMIC DNA]</scope>
</reference>
<evidence type="ECO:0000313" key="2">
    <source>
        <dbReference type="Proteomes" id="UP000177306"/>
    </source>
</evidence>
<gene>
    <name evidence="1" type="ORF">A3A38_02510</name>
</gene>
<dbReference type="AlphaFoldDB" id="A0A1F6EFQ7"/>
<organism evidence="1 2">
    <name type="scientific">Candidatus Kaiserbacteria bacterium RIFCSPLOWO2_01_FULL_53_17</name>
    <dbReference type="NCBI Taxonomy" id="1798511"/>
    <lineage>
        <taxon>Bacteria</taxon>
        <taxon>Candidatus Kaiseribacteriota</taxon>
    </lineage>
</organism>
<dbReference type="EMBL" id="MFLY01000048">
    <property type="protein sequence ID" value="OGG72491.1"/>
    <property type="molecule type" value="Genomic_DNA"/>
</dbReference>
<comment type="caution">
    <text evidence="1">The sequence shown here is derived from an EMBL/GenBank/DDBJ whole genome shotgun (WGS) entry which is preliminary data.</text>
</comment>
<sequence length="188" mass="20198">MAGTVATTTNSGSLNPLLTAKQRTWHDMDLLNGLAGWAPEHRTWLAPDNGAEHKLFMSCLRGVKELGKFGLLDSIANSPAKVADILSDHKDIQGVMVDFLWKKDVVASNRVIFGILPTDPMAPVMKEMLAEARLLKAFKAKNPSAGTKVPKIRKFEVHCDKVPAKPRLAAAPAAQALASPGVADKPKG</sequence>